<feature type="domain" description="Phosphatidic acid phosphatase type 2/haloperoxidase" evidence="1">
    <location>
        <begin position="67"/>
        <end position="174"/>
    </location>
</feature>
<protein>
    <recommendedName>
        <fullName evidence="1">Phosphatidic acid phosphatase type 2/haloperoxidase domain-containing protein</fullName>
    </recommendedName>
</protein>
<dbReference type="AlphaFoldDB" id="A0A2W6A138"/>
<dbReference type="PANTHER" id="PTHR14969:SF13">
    <property type="entry name" value="AT30094P"/>
    <property type="match status" value="1"/>
</dbReference>
<dbReference type="EMBL" id="QHBU01000302">
    <property type="protein sequence ID" value="PZR77434.1"/>
    <property type="molecule type" value="Genomic_DNA"/>
</dbReference>
<comment type="caution">
    <text evidence="2">The sequence shown here is derived from an EMBL/GenBank/DDBJ whole genome shotgun (WGS) entry which is preliminary data.</text>
</comment>
<dbReference type="Pfam" id="PF01569">
    <property type="entry name" value="PAP2"/>
    <property type="match status" value="1"/>
</dbReference>
<dbReference type="SMART" id="SM00014">
    <property type="entry name" value="acidPPc"/>
    <property type="match status" value="1"/>
</dbReference>
<evidence type="ECO:0000259" key="1">
    <source>
        <dbReference type="SMART" id="SM00014"/>
    </source>
</evidence>
<sequence>MARNLARARAGIRGFDAAVEAGFDRIRGRRGADHLFYAASDLGDFSLVWMILGTMRALRSDDDMRAALRLGMGLVADSFLVNGVVKSVFRRSRPPWEVDRPKRLRRPLTSSFPSGHATSSFASAVLLSEGDPLWPLYWAVAGVVATSRLYVRIHHASDVVAGAALGAAIGLAVRRVMPLPAHPGRPGVFGGQSPPTVS</sequence>
<dbReference type="InterPro" id="IPR036938">
    <property type="entry name" value="PAP2/HPO_sf"/>
</dbReference>
<dbReference type="PANTHER" id="PTHR14969">
    <property type="entry name" value="SPHINGOSINE-1-PHOSPHATE PHOSPHOHYDROLASE"/>
    <property type="match status" value="1"/>
</dbReference>
<dbReference type="CDD" id="cd01610">
    <property type="entry name" value="PAP2_like"/>
    <property type="match status" value="1"/>
</dbReference>
<dbReference type="Gene3D" id="1.20.144.10">
    <property type="entry name" value="Phosphatidic acid phosphatase type 2/haloperoxidase"/>
    <property type="match status" value="1"/>
</dbReference>
<dbReference type="Proteomes" id="UP000248724">
    <property type="component" value="Unassembled WGS sequence"/>
</dbReference>
<evidence type="ECO:0000313" key="2">
    <source>
        <dbReference type="EMBL" id="PZR77434.1"/>
    </source>
</evidence>
<proteinExistence type="predicted"/>
<dbReference type="InterPro" id="IPR000326">
    <property type="entry name" value="PAP2/HPO"/>
</dbReference>
<dbReference type="SUPFAM" id="SSF48317">
    <property type="entry name" value="Acid phosphatase/Vanadium-dependent haloperoxidase"/>
    <property type="match status" value="1"/>
</dbReference>
<accession>A0A2W6A138</accession>
<evidence type="ECO:0000313" key="3">
    <source>
        <dbReference type="Proteomes" id="UP000248724"/>
    </source>
</evidence>
<name>A0A2W6A138_9BACT</name>
<gene>
    <name evidence="2" type="ORF">DLM65_15720</name>
</gene>
<reference evidence="2 3" key="1">
    <citation type="journal article" date="2017" name="Nature">
        <title>Atmospheric trace gases support primary production in Antarctic desert surface soil.</title>
        <authorList>
            <person name="Ji M."/>
            <person name="Greening C."/>
            <person name="Vanwonterghem I."/>
            <person name="Carere C.R."/>
            <person name="Bay S.K."/>
            <person name="Steen J.A."/>
            <person name="Montgomery K."/>
            <person name="Lines T."/>
            <person name="Beardall J."/>
            <person name="van Dorst J."/>
            <person name="Snape I."/>
            <person name="Stott M.B."/>
            <person name="Hugenholtz P."/>
            <person name="Ferrari B.C."/>
        </authorList>
    </citation>
    <scope>NUCLEOTIDE SEQUENCE [LARGE SCALE GENOMIC DNA]</scope>
    <source>
        <strain evidence="2">RRmetagenome_bin12</strain>
    </source>
</reference>
<organism evidence="2 3">
    <name type="scientific">Candidatus Aeolococcus gillhamiae</name>
    <dbReference type="NCBI Taxonomy" id="3127015"/>
    <lineage>
        <taxon>Bacteria</taxon>
        <taxon>Bacillati</taxon>
        <taxon>Candidatus Dormiibacterota</taxon>
        <taxon>Candidatus Dormibacteria</taxon>
        <taxon>Candidatus Aeolococcales</taxon>
        <taxon>Candidatus Aeolococcaceae</taxon>
        <taxon>Candidatus Aeolococcus</taxon>
    </lineage>
</organism>